<evidence type="ECO:0000256" key="2">
    <source>
        <dbReference type="ARBA" id="ARBA00022741"/>
    </source>
</evidence>
<feature type="domain" description="Helicase C-terminal" evidence="6">
    <location>
        <begin position="266"/>
        <end position="385"/>
    </location>
</feature>
<comment type="similarity">
    <text evidence="1">Belongs to the helicase family. RecQ subfamily.</text>
</comment>
<dbReference type="Pfam" id="PF00271">
    <property type="entry name" value="Helicase_C"/>
    <property type="match status" value="1"/>
</dbReference>
<reference evidence="7" key="1">
    <citation type="submission" date="2023-02" db="EMBL/GenBank/DDBJ databases">
        <title>Colletotrichum kahawae CIFC_Que2 genome sequencing and assembly.</title>
        <authorList>
            <person name="Baroncelli R."/>
        </authorList>
    </citation>
    <scope>NUCLEOTIDE SEQUENCE</scope>
    <source>
        <strain evidence="7">CIFC_Que2</strain>
    </source>
</reference>
<dbReference type="GO" id="GO:0003676">
    <property type="term" value="F:nucleic acid binding"/>
    <property type="evidence" value="ECO:0007669"/>
    <property type="project" value="InterPro"/>
</dbReference>
<evidence type="ECO:0000256" key="3">
    <source>
        <dbReference type="ARBA" id="ARBA00022840"/>
    </source>
</evidence>
<dbReference type="AlphaFoldDB" id="A0AAD9Y176"/>
<dbReference type="PROSITE" id="PS51194">
    <property type="entry name" value="HELICASE_CTER"/>
    <property type="match status" value="1"/>
</dbReference>
<gene>
    <name evidence="7" type="ORF">CKAH01_19012</name>
</gene>
<comment type="catalytic activity">
    <reaction evidence="4">
        <text>Couples ATP hydrolysis with the unwinding of duplex DNA by translocating in the 3'-5' direction.</text>
        <dbReference type="EC" id="5.6.2.4"/>
    </reaction>
</comment>
<keyword evidence="8" id="KW-1185">Reference proteome</keyword>
<evidence type="ECO:0000256" key="5">
    <source>
        <dbReference type="ARBA" id="ARBA00034808"/>
    </source>
</evidence>
<accession>A0AAD9Y176</accession>
<organism evidence="7 8">
    <name type="scientific">Colletotrichum kahawae</name>
    <name type="common">Coffee berry disease fungus</name>
    <dbReference type="NCBI Taxonomy" id="34407"/>
    <lineage>
        <taxon>Eukaryota</taxon>
        <taxon>Fungi</taxon>
        <taxon>Dikarya</taxon>
        <taxon>Ascomycota</taxon>
        <taxon>Pezizomycotina</taxon>
        <taxon>Sordariomycetes</taxon>
        <taxon>Hypocreomycetidae</taxon>
        <taxon>Glomerellales</taxon>
        <taxon>Glomerellaceae</taxon>
        <taxon>Colletotrichum</taxon>
        <taxon>Colletotrichum gloeosporioides species complex</taxon>
    </lineage>
</organism>
<evidence type="ECO:0000259" key="6">
    <source>
        <dbReference type="PROSITE" id="PS51194"/>
    </source>
</evidence>
<evidence type="ECO:0000313" key="8">
    <source>
        <dbReference type="Proteomes" id="UP001281614"/>
    </source>
</evidence>
<dbReference type="EC" id="5.6.2.4" evidence="5"/>
<dbReference type="PANTHER" id="PTHR13710:SF154">
    <property type="entry name" value="RECQ HELICASE, PUTATIVE (AFU_ORTHOLOGUE AFUA_6G14720)-RELATED"/>
    <property type="match status" value="1"/>
</dbReference>
<dbReference type="SMART" id="SM00490">
    <property type="entry name" value="HELICc"/>
    <property type="match status" value="1"/>
</dbReference>
<dbReference type="EMBL" id="VYYT01000501">
    <property type="protein sequence ID" value="KAK2733437.1"/>
    <property type="molecule type" value="Genomic_DNA"/>
</dbReference>
<proteinExistence type="inferred from homology"/>
<keyword evidence="7" id="KW-0378">Hydrolase</keyword>
<dbReference type="Pfam" id="PF00270">
    <property type="entry name" value="DEAD"/>
    <property type="match status" value="1"/>
</dbReference>
<dbReference type="SUPFAM" id="SSF52540">
    <property type="entry name" value="P-loop containing nucleoside triphosphate hydrolases"/>
    <property type="match status" value="1"/>
</dbReference>
<comment type="caution">
    <text evidence="7">The sequence shown here is derived from an EMBL/GenBank/DDBJ whole genome shotgun (WGS) entry which is preliminary data.</text>
</comment>
<evidence type="ECO:0000256" key="1">
    <source>
        <dbReference type="ARBA" id="ARBA00005446"/>
    </source>
</evidence>
<dbReference type="GO" id="GO:0005694">
    <property type="term" value="C:chromosome"/>
    <property type="evidence" value="ECO:0007669"/>
    <property type="project" value="TreeGrafter"/>
</dbReference>
<dbReference type="InterPro" id="IPR027417">
    <property type="entry name" value="P-loop_NTPase"/>
</dbReference>
<dbReference type="GO" id="GO:0005524">
    <property type="term" value="F:ATP binding"/>
    <property type="evidence" value="ECO:0007669"/>
    <property type="project" value="UniProtKB-KW"/>
</dbReference>
<sequence>MTAADEEFEGQRRRRFTRLQLANAGGQLQQMMGDLRAAFCGQQEQVIWSIMRGDNLIVQVIGTGGSKSLSFMLLAYCAPDGVMIVVTLLVALRTDMDAWCSRLGLALTTWRSGGRANLAAAMVVFVTPESAVTEGFQDFVGRLQQRQQLDWVVLDECHVVLDGLRGFQPALRALGRTVQEFGAQLVCLMAMLLPAEEWEFFAVMGIQQEQVQVFCEATMQRNIEYGVVVVASGSGGGGRGCGRGRGAASHRRRAKSGLGLWSGWEGEDGELSAVEERGCQEVRDWLRQQPCGKAVVYSSTIEGVERIAEALGCAAFHSSISSMEDKALRLEAWRRGDSANWGVIMATNALGLGINMLDVRLVVHAGMPRQLRDFVQESGRAGRDG</sequence>
<dbReference type="GO" id="GO:0043138">
    <property type="term" value="F:3'-5' DNA helicase activity"/>
    <property type="evidence" value="ECO:0007669"/>
    <property type="project" value="UniProtKB-EC"/>
</dbReference>
<dbReference type="GO" id="GO:0009378">
    <property type="term" value="F:four-way junction helicase activity"/>
    <property type="evidence" value="ECO:0007669"/>
    <property type="project" value="TreeGrafter"/>
</dbReference>
<protein>
    <recommendedName>
        <fullName evidence="5">DNA 3'-5' helicase</fullName>
        <ecNumber evidence="5">5.6.2.4</ecNumber>
    </recommendedName>
</protein>
<evidence type="ECO:0000256" key="4">
    <source>
        <dbReference type="ARBA" id="ARBA00034617"/>
    </source>
</evidence>
<evidence type="ECO:0000313" key="7">
    <source>
        <dbReference type="EMBL" id="KAK2733437.1"/>
    </source>
</evidence>
<dbReference type="PANTHER" id="PTHR13710">
    <property type="entry name" value="DNA HELICASE RECQ FAMILY MEMBER"/>
    <property type="match status" value="1"/>
</dbReference>
<keyword evidence="3" id="KW-0067">ATP-binding</keyword>
<dbReference type="Proteomes" id="UP001281614">
    <property type="component" value="Unassembled WGS sequence"/>
</dbReference>
<dbReference type="InterPro" id="IPR011545">
    <property type="entry name" value="DEAD/DEAH_box_helicase_dom"/>
</dbReference>
<dbReference type="Gene3D" id="3.40.50.300">
    <property type="entry name" value="P-loop containing nucleotide triphosphate hydrolases"/>
    <property type="match status" value="2"/>
</dbReference>
<keyword evidence="7" id="KW-0347">Helicase</keyword>
<keyword evidence="2" id="KW-0547">Nucleotide-binding</keyword>
<dbReference type="InterPro" id="IPR001650">
    <property type="entry name" value="Helicase_C-like"/>
</dbReference>
<dbReference type="GO" id="GO:0000724">
    <property type="term" value="P:double-strand break repair via homologous recombination"/>
    <property type="evidence" value="ECO:0007669"/>
    <property type="project" value="TreeGrafter"/>
</dbReference>
<name>A0AAD9Y176_COLKA</name>
<dbReference type="GO" id="GO:0005737">
    <property type="term" value="C:cytoplasm"/>
    <property type="evidence" value="ECO:0007669"/>
    <property type="project" value="TreeGrafter"/>
</dbReference>